<gene>
    <name evidence="1" type="ORF">K0T92_05820</name>
</gene>
<sequence length="66" mass="7629">MVMLQVPPLRKKKLTRELWAFWILLLLGVGISIAKIVMRNVPTPLEWIAMALQPFSDFLIRIGLIK</sequence>
<name>A0ABS7D2V1_9BACL</name>
<dbReference type="Proteomes" id="UP000812277">
    <property type="component" value="Unassembled WGS sequence"/>
</dbReference>
<evidence type="ECO:0000313" key="2">
    <source>
        <dbReference type="Proteomes" id="UP000812277"/>
    </source>
</evidence>
<keyword evidence="2" id="KW-1185">Reference proteome</keyword>
<accession>A0ABS7D2V1</accession>
<dbReference type="EMBL" id="JAHZIJ010000002">
    <property type="protein sequence ID" value="MBW7474254.1"/>
    <property type="molecule type" value="Genomic_DNA"/>
</dbReference>
<proteinExistence type="predicted"/>
<evidence type="ECO:0000313" key="1">
    <source>
        <dbReference type="EMBL" id="MBW7474254.1"/>
    </source>
</evidence>
<protein>
    <submittedName>
        <fullName evidence="1">Uncharacterized protein</fullName>
    </submittedName>
</protein>
<reference evidence="1 2" key="1">
    <citation type="submission" date="2021-07" db="EMBL/GenBank/DDBJ databases">
        <title>Paenibacillus radiodurans sp. nov., isolated from the southeastern edge of Tengger Desert.</title>
        <authorList>
            <person name="Zhang G."/>
        </authorList>
    </citation>
    <scope>NUCLEOTIDE SEQUENCE [LARGE SCALE GENOMIC DNA]</scope>
    <source>
        <strain evidence="1 2">DT7-4</strain>
    </source>
</reference>
<organism evidence="1 2">
    <name type="scientific">Paenibacillus oenotherae</name>
    <dbReference type="NCBI Taxonomy" id="1435645"/>
    <lineage>
        <taxon>Bacteria</taxon>
        <taxon>Bacillati</taxon>
        <taxon>Bacillota</taxon>
        <taxon>Bacilli</taxon>
        <taxon>Bacillales</taxon>
        <taxon>Paenibacillaceae</taxon>
        <taxon>Paenibacillus</taxon>
    </lineage>
</organism>
<comment type="caution">
    <text evidence="1">The sequence shown here is derived from an EMBL/GenBank/DDBJ whole genome shotgun (WGS) entry which is preliminary data.</text>
</comment>